<gene>
    <name evidence="1" type="ORF">UFOVP87_27</name>
</gene>
<dbReference type="EMBL" id="LR796200">
    <property type="protein sequence ID" value="CAB4126932.1"/>
    <property type="molecule type" value="Genomic_DNA"/>
</dbReference>
<sequence>MTSAQFNKTDKLPDWSINTQNGLVTFESKQLGVKQSVLEYDWLKCTKELNITDEISLYNNLNNICDYFIKLGK</sequence>
<name>A0A6J5L001_9CAUD</name>
<proteinExistence type="predicted"/>
<evidence type="ECO:0000313" key="1">
    <source>
        <dbReference type="EMBL" id="CAB4126932.1"/>
    </source>
</evidence>
<protein>
    <submittedName>
        <fullName evidence="1">Uncharacterized protein</fullName>
    </submittedName>
</protein>
<accession>A0A6J5L001</accession>
<organism evidence="1">
    <name type="scientific">uncultured Caudovirales phage</name>
    <dbReference type="NCBI Taxonomy" id="2100421"/>
    <lineage>
        <taxon>Viruses</taxon>
        <taxon>Duplodnaviria</taxon>
        <taxon>Heunggongvirae</taxon>
        <taxon>Uroviricota</taxon>
        <taxon>Caudoviricetes</taxon>
        <taxon>Peduoviridae</taxon>
        <taxon>Maltschvirus</taxon>
        <taxon>Maltschvirus maltsch</taxon>
    </lineage>
</organism>
<reference evidence="1" key="1">
    <citation type="submission" date="2020-04" db="EMBL/GenBank/DDBJ databases">
        <authorList>
            <person name="Chiriac C."/>
            <person name="Salcher M."/>
            <person name="Ghai R."/>
            <person name="Kavagutti S V."/>
        </authorList>
    </citation>
    <scope>NUCLEOTIDE SEQUENCE</scope>
</reference>